<evidence type="ECO:0000313" key="3">
    <source>
        <dbReference type="Proteomes" id="UP000838756"/>
    </source>
</evidence>
<sequence>MGGAPITESTDGRWGPKVLEWRPPIGKRSPMHQIAGSRWKQRPGTVDFGTPYNRPMSRSRRSSVEVMMMLI</sequence>
<proteinExistence type="predicted"/>
<evidence type="ECO:0000256" key="1">
    <source>
        <dbReference type="SAM" id="MobiDB-lite"/>
    </source>
</evidence>
<feature type="region of interest" description="Disordered" evidence="1">
    <location>
        <begin position="1"/>
        <end position="59"/>
    </location>
</feature>
<keyword evidence="3" id="KW-1185">Reference proteome</keyword>
<dbReference type="Proteomes" id="UP000838756">
    <property type="component" value="Unassembled WGS sequence"/>
</dbReference>
<name>A0A8S4RWE4_9NEOP</name>
<gene>
    <name evidence="2" type="primary">jg3328</name>
    <name evidence="2" type="ORF">PAEG_LOCUS17714</name>
</gene>
<dbReference type="AlphaFoldDB" id="A0A8S4RWE4"/>
<evidence type="ECO:0000313" key="2">
    <source>
        <dbReference type="EMBL" id="CAH2241267.1"/>
    </source>
</evidence>
<accession>A0A8S4RWE4</accession>
<comment type="caution">
    <text evidence="2">The sequence shown here is derived from an EMBL/GenBank/DDBJ whole genome shotgun (WGS) entry which is preliminary data.</text>
</comment>
<reference evidence="2" key="1">
    <citation type="submission" date="2022-03" db="EMBL/GenBank/DDBJ databases">
        <authorList>
            <person name="Lindestad O."/>
        </authorList>
    </citation>
    <scope>NUCLEOTIDE SEQUENCE</scope>
</reference>
<dbReference type="EMBL" id="CAKXAJ010025574">
    <property type="protein sequence ID" value="CAH2241267.1"/>
    <property type="molecule type" value="Genomic_DNA"/>
</dbReference>
<organism evidence="2 3">
    <name type="scientific">Pararge aegeria aegeria</name>
    <dbReference type="NCBI Taxonomy" id="348720"/>
    <lineage>
        <taxon>Eukaryota</taxon>
        <taxon>Metazoa</taxon>
        <taxon>Ecdysozoa</taxon>
        <taxon>Arthropoda</taxon>
        <taxon>Hexapoda</taxon>
        <taxon>Insecta</taxon>
        <taxon>Pterygota</taxon>
        <taxon>Neoptera</taxon>
        <taxon>Endopterygota</taxon>
        <taxon>Lepidoptera</taxon>
        <taxon>Glossata</taxon>
        <taxon>Ditrysia</taxon>
        <taxon>Papilionoidea</taxon>
        <taxon>Nymphalidae</taxon>
        <taxon>Satyrinae</taxon>
        <taxon>Satyrini</taxon>
        <taxon>Parargina</taxon>
        <taxon>Pararge</taxon>
    </lineage>
</organism>
<dbReference type="OrthoDB" id="407509at2759"/>
<protein>
    <submittedName>
        <fullName evidence="2">Jg3328 protein</fullName>
    </submittedName>
</protein>